<sequence length="147" mass="15244">MDTTTSSIDWINAGTTSSVDALVLRFSVVLNGLYEHVGSAGGSWFLVDVAGRLVDCGADGAAPLLGAPVTRLAGGLAAAEIESAWHQVLNGRTQTVWPWHGGRAKAAVRSIELHPLRDTLSDARPIIGALVVMVDATSSALRLSTAA</sequence>
<keyword evidence="2" id="KW-1185">Reference proteome</keyword>
<dbReference type="EMBL" id="JACHBS010000001">
    <property type="protein sequence ID" value="MBB5617369.1"/>
    <property type="molecule type" value="Genomic_DNA"/>
</dbReference>
<dbReference type="Proteomes" id="UP000552883">
    <property type="component" value="Unassembled WGS sequence"/>
</dbReference>
<name>A0A840XN72_9MICO</name>
<dbReference type="RefSeq" id="WP_153981565.1">
    <property type="nucleotide sequence ID" value="NZ_BAAANZ010000010.1"/>
</dbReference>
<accession>A0A840XN72</accession>
<comment type="caution">
    <text evidence="1">The sequence shown here is derived from an EMBL/GenBank/DDBJ whole genome shotgun (WGS) entry which is preliminary data.</text>
</comment>
<evidence type="ECO:0000313" key="2">
    <source>
        <dbReference type="Proteomes" id="UP000552883"/>
    </source>
</evidence>
<reference evidence="1 2" key="1">
    <citation type="submission" date="2020-08" db="EMBL/GenBank/DDBJ databases">
        <title>Sequencing the genomes of 1000 actinobacteria strains.</title>
        <authorList>
            <person name="Klenk H.-P."/>
        </authorList>
    </citation>
    <scope>NUCLEOTIDE SEQUENCE [LARGE SCALE GENOMIC DNA]</scope>
    <source>
        <strain evidence="1 2">DSM 23889</strain>
    </source>
</reference>
<protein>
    <submittedName>
        <fullName evidence="1">Uncharacterized protein</fullName>
    </submittedName>
</protein>
<dbReference type="AlphaFoldDB" id="A0A840XN72"/>
<gene>
    <name evidence="1" type="ORF">BJ959_000865</name>
</gene>
<dbReference type="OrthoDB" id="9833619at2"/>
<proteinExistence type="predicted"/>
<evidence type="ECO:0000313" key="1">
    <source>
        <dbReference type="EMBL" id="MBB5617369.1"/>
    </source>
</evidence>
<organism evidence="1 2">
    <name type="scientific">Microcella frigidaquae</name>
    <dbReference type="NCBI Taxonomy" id="424758"/>
    <lineage>
        <taxon>Bacteria</taxon>
        <taxon>Bacillati</taxon>
        <taxon>Actinomycetota</taxon>
        <taxon>Actinomycetes</taxon>
        <taxon>Micrococcales</taxon>
        <taxon>Microbacteriaceae</taxon>
        <taxon>Microcella</taxon>
    </lineage>
</organism>